<dbReference type="EMBL" id="CP024608">
    <property type="protein sequence ID" value="ATQ75064.1"/>
    <property type="molecule type" value="Genomic_DNA"/>
</dbReference>
<reference evidence="1" key="1">
    <citation type="submission" date="2017-10" db="EMBL/GenBank/DDBJ databases">
        <title>Massilia psychrophilum sp. nov., a novel purple-pigmented bacterium isolated from Tianshan glacier, Xinjiang Municipality, China.</title>
        <authorList>
            <person name="Wang H."/>
        </authorList>
    </citation>
    <scope>NUCLEOTIDE SEQUENCE [LARGE SCALE GENOMIC DNA]</scope>
    <source>
        <strain evidence="1">B2</strain>
    </source>
</reference>
<proteinExistence type="predicted"/>
<accession>A0A2D2DJB2</accession>
<gene>
    <name evidence="1" type="ORF">CR152_11435</name>
</gene>
<sequence>MSDTAEKIALGAVDRAPYEIPYLFRRLPEHFSSHSPLAEADRPVAEATAHHASNASDTLIHGLAAIGHVLMQAGLNAEGRVSGNHLARLGDLITHMAIEVEFLHDLEFRLNGALGAGRQAGVNSAASTNSCGGAA</sequence>
<dbReference type="OrthoDB" id="8781137at2"/>
<dbReference type="KEGG" id="mass:CR152_11435"/>
<protein>
    <submittedName>
        <fullName evidence="1">Uncharacterized protein</fullName>
    </submittedName>
</protein>
<dbReference type="Proteomes" id="UP000229897">
    <property type="component" value="Chromosome"/>
</dbReference>
<dbReference type="AlphaFoldDB" id="A0A2D2DJB2"/>
<keyword evidence="2" id="KW-1185">Reference proteome</keyword>
<name>A0A2D2DJB2_9BURK</name>
<organism evidence="1 2">
    <name type="scientific">Massilia violaceinigra</name>
    <dbReference type="NCBI Taxonomy" id="2045208"/>
    <lineage>
        <taxon>Bacteria</taxon>
        <taxon>Pseudomonadati</taxon>
        <taxon>Pseudomonadota</taxon>
        <taxon>Betaproteobacteria</taxon>
        <taxon>Burkholderiales</taxon>
        <taxon>Oxalobacteraceae</taxon>
        <taxon>Telluria group</taxon>
        <taxon>Massilia</taxon>
    </lineage>
</organism>
<dbReference type="RefSeq" id="WP_099875033.1">
    <property type="nucleotide sequence ID" value="NZ_CP024608.1"/>
</dbReference>
<evidence type="ECO:0000313" key="2">
    <source>
        <dbReference type="Proteomes" id="UP000229897"/>
    </source>
</evidence>
<evidence type="ECO:0000313" key="1">
    <source>
        <dbReference type="EMBL" id="ATQ75064.1"/>
    </source>
</evidence>